<dbReference type="Gene3D" id="2.60.40.200">
    <property type="entry name" value="Superoxide dismutase, copper/zinc binding domain"/>
    <property type="match status" value="1"/>
</dbReference>
<reference evidence="2" key="1">
    <citation type="submission" date="2022-11" db="UniProtKB">
        <authorList>
            <consortium name="WormBaseParasite"/>
        </authorList>
    </citation>
    <scope>IDENTIFICATION</scope>
</reference>
<name>A0A914HTV9_GLORO</name>
<dbReference type="WBParaSite" id="Gr19_v10_g4417.t2">
    <property type="protein sequence ID" value="Gr19_v10_g4417.t2"/>
    <property type="gene ID" value="Gr19_v10_g4417"/>
</dbReference>
<dbReference type="AlphaFoldDB" id="A0A914HTV9"/>
<sequence>MCRNSMDDQVNEHFTYASVSGGNGVVGSSFEEHWGHICFASSFAVAIPLTMLLPPPIDWVVFHTPCSNLTVLDEMNYQILKAMFDRLLNTNRFWLGVVCCADVYPDCKAFMDQVKDYFTYISVNQNAVRMLVGGTDPNVNGMITFNQLPPELLFEFVHCFRAEHDVLNAVFSSSQTLRNYLLPRVVKWQAVRISKYIGLKTMHERLVSNECWGFVLGAAAFDPDCKAFMDRLKDYLEDSAILIQKAVCVPVVEFGDLSNGCATAGPHFKPTTKKFARRKVPLK</sequence>
<dbReference type="GO" id="GO:0006801">
    <property type="term" value="P:superoxide metabolic process"/>
    <property type="evidence" value="ECO:0007669"/>
    <property type="project" value="InterPro"/>
</dbReference>
<keyword evidence="1" id="KW-1185">Reference proteome</keyword>
<organism evidence="1 2">
    <name type="scientific">Globodera rostochiensis</name>
    <name type="common">Golden nematode worm</name>
    <name type="synonym">Heterodera rostochiensis</name>
    <dbReference type="NCBI Taxonomy" id="31243"/>
    <lineage>
        <taxon>Eukaryota</taxon>
        <taxon>Metazoa</taxon>
        <taxon>Ecdysozoa</taxon>
        <taxon>Nematoda</taxon>
        <taxon>Chromadorea</taxon>
        <taxon>Rhabditida</taxon>
        <taxon>Tylenchina</taxon>
        <taxon>Tylenchomorpha</taxon>
        <taxon>Tylenchoidea</taxon>
        <taxon>Heteroderidae</taxon>
        <taxon>Heteroderinae</taxon>
        <taxon>Globodera</taxon>
    </lineage>
</organism>
<evidence type="ECO:0000313" key="2">
    <source>
        <dbReference type="WBParaSite" id="Gr19_v10_g4417.t2"/>
    </source>
</evidence>
<dbReference type="InterPro" id="IPR036423">
    <property type="entry name" value="SOD-like_Cu/Zn_dom_sf"/>
</dbReference>
<dbReference type="GO" id="GO:0046872">
    <property type="term" value="F:metal ion binding"/>
    <property type="evidence" value="ECO:0007669"/>
    <property type="project" value="InterPro"/>
</dbReference>
<evidence type="ECO:0000313" key="1">
    <source>
        <dbReference type="Proteomes" id="UP000887572"/>
    </source>
</evidence>
<accession>A0A914HTV9</accession>
<proteinExistence type="predicted"/>
<dbReference type="Proteomes" id="UP000887572">
    <property type="component" value="Unplaced"/>
</dbReference>
<protein>
    <submittedName>
        <fullName evidence="2">F-box domain-containing protein</fullName>
    </submittedName>
</protein>